<dbReference type="GO" id="GO:0016987">
    <property type="term" value="F:sigma factor activity"/>
    <property type="evidence" value="ECO:0007669"/>
    <property type="project" value="UniProtKB-KW"/>
</dbReference>
<dbReference type="PANTHER" id="PTHR43133">
    <property type="entry name" value="RNA POLYMERASE ECF-TYPE SIGMA FACTO"/>
    <property type="match status" value="1"/>
</dbReference>
<dbReference type="RefSeq" id="WP_262431785.1">
    <property type="nucleotide sequence ID" value="NZ_JACRTE010000004.1"/>
</dbReference>
<reference evidence="5" key="1">
    <citation type="submission" date="2020-08" db="EMBL/GenBank/DDBJ databases">
        <title>Genome public.</title>
        <authorList>
            <person name="Liu C."/>
            <person name="Sun Q."/>
        </authorList>
    </citation>
    <scope>NUCLEOTIDE SEQUENCE</scope>
    <source>
        <strain evidence="5">NSJ-50</strain>
    </source>
</reference>
<keyword evidence="2" id="KW-0731">Sigma factor</keyword>
<evidence type="ECO:0000256" key="2">
    <source>
        <dbReference type="ARBA" id="ARBA00023082"/>
    </source>
</evidence>
<dbReference type="GO" id="GO:0003677">
    <property type="term" value="F:DNA binding"/>
    <property type="evidence" value="ECO:0007669"/>
    <property type="project" value="InterPro"/>
</dbReference>
<organism evidence="5 6">
    <name type="scientific">Qingrenia yutianensis</name>
    <dbReference type="NCBI Taxonomy" id="2763676"/>
    <lineage>
        <taxon>Bacteria</taxon>
        <taxon>Bacillati</taxon>
        <taxon>Bacillota</taxon>
        <taxon>Clostridia</taxon>
        <taxon>Eubacteriales</taxon>
        <taxon>Oscillospiraceae</taxon>
        <taxon>Qingrenia</taxon>
    </lineage>
</organism>
<gene>
    <name evidence="5" type="ORF">H8706_05335</name>
</gene>
<name>A0A926F7R6_9FIRM</name>
<keyword evidence="6" id="KW-1185">Reference proteome</keyword>
<dbReference type="InterPro" id="IPR014284">
    <property type="entry name" value="RNA_pol_sigma-70_dom"/>
</dbReference>
<proteinExistence type="predicted"/>
<protein>
    <submittedName>
        <fullName evidence="5">RNA polymerase sigma factor</fullName>
    </submittedName>
</protein>
<evidence type="ECO:0000313" key="6">
    <source>
        <dbReference type="Proteomes" id="UP000647416"/>
    </source>
</evidence>
<dbReference type="InterPro" id="IPR013249">
    <property type="entry name" value="RNA_pol_sigma70_r4_t2"/>
</dbReference>
<dbReference type="GO" id="GO:0006352">
    <property type="term" value="P:DNA-templated transcription initiation"/>
    <property type="evidence" value="ECO:0007669"/>
    <property type="project" value="InterPro"/>
</dbReference>
<dbReference type="EMBL" id="JACRTE010000004">
    <property type="protein sequence ID" value="MBC8596291.1"/>
    <property type="molecule type" value="Genomic_DNA"/>
</dbReference>
<keyword evidence="1" id="KW-0805">Transcription regulation</keyword>
<dbReference type="InterPro" id="IPR036388">
    <property type="entry name" value="WH-like_DNA-bd_sf"/>
</dbReference>
<evidence type="ECO:0000256" key="1">
    <source>
        <dbReference type="ARBA" id="ARBA00023015"/>
    </source>
</evidence>
<accession>A0A926F7R6</accession>
<dbReference type="PANTHER" id="PTHR43133:SF51">
    <property type="entry name" value="RNA POLYMERASE SIGMA FACTOR"/>
    <property type="match status" value="1"/>
</dbReference>
<dbReference type="Proteomes" id="UP000647416">
    <property type="component" value="Unassembled WGS sequence"/>
</dbReference>
<dbReference type="AlphaFoldDB" id="A0A926F7R6"/>
<evidence type="ECO:0000313" key="5">
    <source>
        <dbReference type="EMBL" id="MBC8596291.1"/>
    </source>
</evidence>
<keyword evidence="3" id="KW-0804">Transcription</keyword>
<dbReference type="SUPFAM" id="SSF88659">
    <property type="entry name" value="Sigma3 and sigma4 domains of RNA polymerase sigma factors"/>
    <property type="match status" value="1"/>
</dbReference>
<feature type="domain" description="RNA polymerase sigma factor 70 region 4 type 2" evidence="4">
    <location>
        <begin position="12"/>
        <end position="63"/>
    </location>
</feature>
<dbReference type="InterPro" id="IPR013324">
    <property type="entry name" value="RNA_pol_sigma_r3/r4-like"/>
</dbReference>
<dbReference type="InterPro" id="IPR039425">
    <property type="entry name" value="RNA_pol_sigma-70-like"/>
</dbReference>
<dbReference type="CDD" id="cd06171">
    <property type="entry name" value="Sigma70_r4"/>
    <property type="match status" value="1"/>
</dbReference>
<sequence>MPFYDEYDTNSEVLKAVMSLPEKERIAVYMYYYEGYKSAEIAHITGKTDTAVRTYLMRARKKLKEMLKEDYDFE</sequence>
<dbReference type="Pfam" id="PF08281">
    <property type="entry name" value="Sigma70_r4_2"/>
    <property type="match status" value="1"/>
</dbReference>
<evidence type="ECO:0000256" key="3">
    <source>
        <dbReference type="ARBA" id="ARBA00023163"/>
    </source>
</evidence>
<comment type="caution">
    <text evidence="5">The sequence shown here is derived from an EMBL/GenBank/DDBJ whole genome shotgun (WGS) entry which is preliminary data.</text>
</comment>
<evidence type="ECO:0000259" key="4">
    <source>
        <dbReference type="Pfam" id="PF08281"/>
    </source>
</evidence>
<dbReference type="Gene3D" id="1.10.10.10">
    <property type="entry name" value="Winged helix-like DNA-binding domain superfamily/Winged helix DNA-binding domain"/>
    <property type="match status" value="1"/>
</dbReference>
<dbReference type="NCBIfam" id="TIGR02937">
    <property type="entry name" value="sigma70-ECF"/>
    <property type="match status" value="1"/>
</dbReference>